<dbReference type="PANTHER" id="PTHR21525">
    <property type="entry name" value="MOTILE SPERM PROTEIN"/>
    <property type="match status" value="1"/>
</dbReference>
<gene>
    <name evidence="1" type="ORF">J41TS12_38140</name>
</gene>
<dbReference type="PANTHER" id="PTHR21525:SF9">
    <property type="entry name" value="CHANNEL_COLICIN DOMAIN-CONTAINING PROTEIN"/>
    <property type="match status" value="1"/>
</dbReference>
<dbReference type="RefSeq" id="WP_212941735.1">
    <property type="nucleotide sequence ID" value="NZ_BORR01000016.1"/>
</dbReference>
<comment type="caution">
    <text evidence="1">The sequence shown here is derived from an EMBL/GenBank/DDBJ whole genome shotgun (WGS) entry which is preliminary data.</text>
</comment>
<reference evidence="1 2" key="1">
    <citation type="submission" date="2021-03" db="EMBL/GenBank/DDBJ databases">
        <title>Antimicrobial resistance genes in bacteria isolated from Japanese honey, and their potential for conferring macrolide and lincosamide resistance in the American foulbrood pathogen Paenibacillus larvae.</title>
        <authorList>
            <person name="Okamoto M."/>
            <person name="Kumagai M."/>
            <person name="Kanamori H."/>
            <person name="Takamatsu D."/>
        </authorList>
    </citation>
    <scope>NUCLEOTIDE SEQUENCE [LARGE SCALE GENOMIC DNA]</scope>
    <source>
        <strain evidence="1 2">J41TS12</strain>
    </source>
</reference>
<evidence type="ECO:0008006" key="3">
    <source>
        <dbReference type="Google" id="ProtNLM"/>
    </source>
</evidence>
<dbReference type="AlphaFoldDB" id="A0A920CIP7"/>
<sequence length="653" mass="70461">MHSKTYLEKVIYEIHQASSFFLTSRPWSSPTHGFSYDQSRSIKYMDALMKSGLIKEARSDVICILGDWENVAEGIIFTDKALYVKSPKNRSKHFRVCYHDITALNYDSAAVELEITTRNNNEFYIDTPMWSKRNIKIFLEIASGIMEFDHEDRKRLEQIELPGQAHEPLGELAAGTVYGNISNAGTLYGQDKFGTPRGHGFAAERANHLFDKLTGKDAKIIGDDNAKYGADRIVKDINIQSKYCNSGSKCIQECFENGRLKYINADGSPMQIEVPSDKYEAAISAMENRIKRGEVPGVTDPAEAGNIVRKGHFTYEQARNIARFGTVESITYDAVNGAIISTYALGISTVLSFAVSVLNGDDLTESLKKASYSGLKVGGTTFVTAVLSSQLSKAGLNSLLVGSSEALINVMGPKASAILANALRSGTNIYGAAAMKSAAKLLRSNAITAGVSIVVLSSVDVVNIFRGRISGAQLFKNITNTAASVGGGTAGWVGGAAAGAVIGSAVPIIGTAIGGFVGGLAGAFAGGSLAGKASDSLLGIFIEDDANQMIAMIEKSYLQLAEDYLLNKPEAERIIDALKEDLTGAVLKDMFASSDRQEFAHQLLVPYIENEVRTRKRIAPPSTDQMILGLRNVLEEIADREQPLEPGELQMEK</sequence>
<accession>A0A920CIP7</accession>
<organism evidence="1 2">
    <name type="scientific">Paenibacillus antibioticophila</name>
    <dbReference type="NCBI Taxonomy" id="1274374"/>
    <lineage>
        <taxon>Bacteria</taxon>
        <taxon>Bacillati</taxon>
        <taxon>Bacillota</taxon>
        <taxon>Bacilli</taxon>
        <taxon>Bacillales</taxon>
        <taxon>Paenibacillaceae</taxon>
        <taxon>Paenibacillus</taxon>
    </lineage>
</organism>
<evidence type="ECO:0000313" key="1">
    <source>
        <dbReference type="EMBL" id="GIO38953.1"/>
    </source>
</evidence>
<proteinExistence type="predicted"/>
<protein>
    <recommendedName>
        <fullName evidence="3">Inner membrane protein yeeR</fullName>
    </recommendedName>
</protein>
<keyword evidence="2" id="KW-1185">Reference proteome</keyword>
<dbReference type="EMBL" id="BORR01000016">
    <property type="protein sequence ID" value="GIO38953.1"/>
    <property type="molecule type" value="Genomic_DNA"/>
</dbReference>
<name>A0A920CIP7_9BACL</name>
<evidence type="ECO:0000313" key="2">
    <source>
        <dbReference type="Proteomes" id="UP000681162"/>
    </source>
</evidence>
<dbReference type="Proteomes" id="UP000681162">
    <property type="component" value="Unassembled WGS sequence"/>
</dbReference>